<dbReference type="SUPFAM" id="SSF56436">
    <property type="entry name" value="C-type lectin-like"/>
    <property type="match status" value="4"/>
</dbReference>
<evidence type="ECO:0000256" key="1">
    <source>
        <dbReference type="ARBA" id="ARBA00004167"/>
    </source>
</evidence>
<dbReference type="Gene3D" id="3.40.50.2000">
    <property type="entry name" value="Glycogen Phosphorylase B"/>
    <property type="match status" value="1"/>
</dbReference>
<feature type="domain" description="C-type lectin" evidence="15">
    <location>
        <begin position="356"/>
        <end position="481"/>
    </location>
</feature>
<comment type="similarity">
    <text evidence="2">Belongs to the UDP-glycosyltransferase family.</text>
</comment>
<dbReference type="PANTHER" id="PTHR46490">
    <property type="entry name" value="C-TYPE LECTIN DOMAIN FAMILY 12 MEMBER A-RELATED"/>
    <property type="match status" value="1"/>
</dbReference>
<keyword evidence="8" id="KW-0430">Lectin</keyword>
<evidence type="ECO:0000256" key="11">
    <source>
        <dbReference type="ARBA" id="ARBA00023157"/>
    </source>
</evidence>
<dbReference type="PROSITE" id="PS50041">
    <property type="entry name" value="C_TYPE_LECTIN_2"/>
    <property type="match status" value="3"/>
</dbReference>
<dbReference type="PROSITE" id="PS00375">
    <property type="entry name" value="UDPGT"/>
    <property type="match status" value="1"/>
</dbReference>
<proteinExistence type="inferred from homology"/>
<keyword evidence="10" id="KW-0472">Membrane</keyword>
<comment type="catalytic activity">
    <reaction evidence="13">
        <text>glucuronate acceptor + UDP-alpha-D-glucuronate = acceptor beta-D-glucuronoside + UDP + H(+)</text>
        <dbReference type="Rhea" id="RHEA:21032"/>
        <dbReference type="ChEBI" id="CHEBI:15378"/>
        <dbReference type="ChEBI" id="CHEBI:58052"/>
        <dbReference type="ChEBI" id="CHEBI:58223"/>
        <dbReference type="ChEBI" id="CHEBI:132367"/>
        <dbReference type="ChEBI" id="CHEBI:132368"/>
        <dbReference type="EC" id="2.4.1.17"/>
    </reaction>
</comment>
<evidence type="ECO:0000256" key="9">
    <source>
        <dbReference type="ARBA" id="ARBA00022989"/>
    </source>
</evidence>
<dbReference type="InterPro" id="IPR016186">
    <property type="entry name" value="C-type_lectin-like/link_sf"/>
</dbReference>
<dbReference type="CDD" id="cd03784">
    <property type="entry name" value="GT1_Gtf-like"/>
    <property type="match status" value="1"/>
</dbReference>
<dbReference type="EMBL" id="WUAV01000004">
    <property type="protein sequence ID" value="KAF1757848.1"/>
    <property type="molecule type" value="Genomic_DNA"/>
</dbReference>
<dbReference type="GO" id="GO:0016020">
    <property type="term" value="C:membrane"/>
    <property type="evidence" value="ECO:0007669"/>
    <property type="project" value="UniProtKB-SubCell"/>
</dbReference>
<dbReference type="CTD" id="9811885"/>
<dbReference type="InterPro" id="IPR016187">
    <property type="entry name" value="CTDL_fold"/>
</dbReference>
<dbReference type="FunFam" id="3.40.50.2000:FF:000118">
    <property type="entry name" value="UDP-glucuronosyltransferase"/>
    <property type="match status" value="1"/>
</dbReference>
<dbReference type="GeneID" id="9811885"/>
<keyword evidence="5" id="KW-0808">Transferase</keyword>
<evidence type="ECO:0000313" key="17">
    <source>
        <dbReference type="Proteomes" id="UP000483820"/>
    </source>
</evidence>
<evidence type="ECO:0000256" key="5">
    <source>
        <dbReference type="ARBA" id="ARBA00022679"/>
    </source>
</evidence>
<dbReference type="EC" id="2.4.1.17" evidence="3"/>
<keyword evidence="12" id="KW-0325">Glycoprotein</keyword>
<feature type="domain" description="C-type lectin" evidence="15">
    <location>
        <begin position="545"/>
        <end position="635"/>
    </location>
</feature>
<dbReference type="PANTHER" id="PTHR46490:SF6">
    <property type="entry name" value="ASIALOGLYCOPROTEIN RECEPTOR 1-LIKE-RELATED"/>
    <property type="match status" value="1"/>
</dbReference>
<evidence type="ECO:0000256" key="3">
    <source>
        <dbReference type="ARBA" id="ARBA00012544"/>
    </source>
</evidence>
<evidence type="ECO:0000256" key="12">
    <source>
        <dbReference type="ARBA" id="ARBA00023180"/>
    </source>
</evidence>
<comment type="subcellular location">
    <subcellularLocation>
        <location evidence="1">Membrane</location>
        <topology evidence="1">Single-pass membrane protein</topology>
    </subcellularLocation>
</comment>
<evidence type="ECO:0000256" key="14">
    <source>
        <dbReference type="SAM" id="MobiDB-lite"/>
    </source>
</evidence>
<keyword evidence="4" id="KW-0328">Glycosyltransferase</keyword>
<keyword evidence="11" id="KW-1015">Disulfide bond</keyword>
<keyword evidence="7" id="KW-0732">Signal</keyword>
<feature type="domain" description="C-type lectin" evidence="15">
    <location>
        <begin position="1020"/>
        <end position="1088"/>
    </location>
</feature>
<dbReference type="KEGG" id="crq:GCK72_014305"/>
<organism evidence="16 17">
    <name type="scientific">Caenorhabditis remanei</name>
    <name type="common">Caenorhabditis vulgaris</name>
    <dbReference type="NCBI Taxonomy" id="31234"/>
    <lineage>
        <taxon>Eukaryota</taxon>
        <taxon>Metazoa</taxon>
        <taxon>Ecdysozoa</taxon>
        <taxon>Nematoda</taxon>
        <taxon>Chromadorea</taxon>
        <taxon>Rhabditida</taxon>
        <taxon>Rhabditina</taxon>
        <taxon>Rhabditomorpha</taxon>
        <taxon>Rhabditoidea</taxon>
        <taxon>Rhabditidae</taxon>
        <taxon>Peloderinae</taxon>
        <taxon>Caenorhabditis</taxon>
    </lineage>
</organism>
<name>A0A6A5GQX5_CAERE</name>
<dbReference type="Pfam" id="PF00059">
    <property type="entry name" value="Lectin_C"/>
    <property type="match status" value="1"/>
</dbReference>
<dbReference type="Pfam" id="PF00201">
    <property type="entry name" value="UDPGT"/>
    <property type="match status" value="1"/>
</dbReference>
<dbReference type="GO" id="GO:0015020">
    <property type="term" value="F:glucuronosyltransferase activity"/>
    <property type="evidence" value="ECO:0007669"/>
    <property type="project" value="UniProtKB-EC"/>
</dbReference>
<dbReference type="RefSeq" id="XP_053585004.1">
    <property type="nucleotide sequence ID" value="XM_053730232.1"/>
</dbReference>
<comment type="caution">
    <text evidence="16">The sequence shown here is derived from an EMBL/GenBank/DDBJ whole genome shotgun (WGS) entry which is preliminary data.</text>
</comment>
<dbReference type="GO" id="GO:0030246">
    <property type="term" value="F:carbohydrate binding"/>
    <property type="evidence" value="ECO:0007669"/>
    <property type="project" value="UniProtKB-KW"/>
</dbReference>
<dbReference type="Proteomes" id="UP000483820">
    <property type="component" value="Chromosome IV"/>
</dbReference>
<dbReference type="SUPFAM" id="SSF53756">
    <property type="entry name" value="UDP-Glycosyltransferase/glycogen phosphorylase"/>
    <property type="match status" value="1"/>
</dbReference>
<evidence type="ECO:0000256" key="13">
    <source>
        <dbReference type="ARBA" id="ARBA00047475"/>
    </source>
</evidence>
<dbReference type="InterPro" id="IPR002213">
    <property type="entry name" value="UDP_glucos_trans"/>
</dbReference>
<reference evidence="16 17" key="1">
    <citation type="submission" date="2019-12" db="EMBL/GenBank/DDBJ databases">
        <title>Chromosome-level assembly of the Caenorhabditis remanei genome.</title>
        <authorList>
            <person name="Teterina A.A."/>
            <person name="Willis J.H."/>
            <person name="Phillips P.C."/>
        </authorList>
    </citation>
    <scope>NUCLEOTIDE SEQUENCE [LARGE SCALE GENOMIC DNA]</scope>
    <source>
        <strain evidence="16 17">PX506</strain>
        <tissue evidence="16">Whole organism</tissue>
    </source>
</reference>
<dbReference type="InterPro" id="IPR001304">
    <property type="entry name" value="C-type_lectin-like"/>
</dbReference>
<dbReference type="InterPro" id="IPR035595">
    <property type="entry name" value="UDP_glycos_trans_CS"/>
</dbReference>
<dbReference type="InterPro" id="IPR052309">
    <property type="entry name" value="C-type_Lectin_Domain_Fam1"/>
</dbReference>
<accession>A0A6A5GQX5</accession>
<dbReference type="Gene3D" id="3.10.100.10">
    <property type="entry name" value="Mannose-Binding Protein A, subunit A"/>
    <property type="match status" value="4"/>
</dbReference>
<dbReference type="CDD" id="cd00037">
    <property type="entry name" value="CLECT"/>
    <property type="match status" value="4"/>
</dbReference>
<evidence type="ECO:0000256" key="8">
    <source>
        <dbReference type="ARBA" id="ARBA00022734"/>
    </source>
</evidence>
<dbReference type="AlphaFoldDB" id="A0A6A5GQX5"/>
<keyword evidence="6" id="KW-0812">Transmembrane</keyword>
<evidence type="ECO:0000256" key="2">
    <source>
        <dbReference type="ARBA" id="ARBA00009995"/>
    </source>
</evidence>
<evidence type="ECO:0000256" key="6">
    <source>
        <dbReference type="ARBA" id="ARBA00022692"/>
    </source>
</evidence>
<evidence type="ECO:0000256" key="10">
    <source>
        <dbReference type="ARBA" id="ARBA00023136"/>
    </source>
</evidence>
<evidence type="ECO:0000256" key="7">
    <source>
        <dbReference type="ARBA" id="ARBA00022729"/>
    </source>
</evidence>
<gene>
    <name evidence="16" type="ORF">GCK72_014305</name>
</gene>
<protein>
    <recommendedName>
        <fullName evidence="3">glucuronosyltransferase</fullName>
        <ecNumber evidence="3">2.4.1.17</ecNumber>
    </recommendedName>
</protein>
<evidence type="ECO:0000259" key="15">
    <source>
        <dbReference type="PROSITE" id="PS50041"/>
    </source>
</evidence>
<sequence>MPVAANMRGYARNPVNVPNTFLLSSEVYENNRNGFFSRTRRIYEYLIDQIYSGPIASINSEASGKLLGLESATKSRIFENSLLTVNDFPDTFSFIQSRGNDLIPVGEHCASSENLPSDFRNFVEDPISKGTIYVAFGSYLNLEDGPEGTVESFVEALNYFEDYRVIWSHKGNVTGAKCHVKFVNWAPQKELLAHENTVAFITHGGLKSAKEGVCSGVPMLFLPFYGDQPRNAHRFVTNGIAEALYKKSITAVDIKQKLEKLLEDPSYKENVVKTRSYYLDSPMSSLDLGAFHISRVLRRPESQFIRFKRRSISMTHLQAKYLETQQKLSDASQPSLVLAADGAILPCDANWHQYPDTGCCYRISDEKSDWYGGTNICKALNSDAQMASFHSQAESLFFANKYSSIHAWTGLSQTEVPNTWTYTDGTPDWHWFPALTSAPSAADSSCVEMMDGLLGLLFALSLQKGQTNPYSCTEVNQIICKYCPKETTSSTTTTTTTTTATTTTKTTTKTTTLTTTTKGTTKKTTTLPSASVTCTSNCPAQSVNFNGKCYKKCRGSVKFENSCNECGGTMITISNKAEKDFVSRVFGENDGTVSQIWIGNTELNGYLDWEYGQPSKPNNALDYCISMDLTAGPWRGKYKYLPFDHVDEFLQNKTFNDILEMSQKFQRARYLETQQQLSDASQPDLVLAAEGAVLPCEAGWHQYSGTGCCYKKTDAISAWYGGTDLCKALHPEAQMASFHSQGESEFGTPGVWTYTDGTPDWHWFFAQSSSMKPESSCVEMLDGVLVYLFSWSAKKGQTQPYSCTEEIASICKYCPKETTSTSTTTTTTTTTSTTTTTPTTTTETTTETTTPTTTTTETTITTTTATTTPTTTTEVTTEPTTTTETTTPTTTTTTETTTPTTTTETTTTPTTTSTTTPTTTTETTTTVTTTTPTTTTETATTTETTTTQTTTTPTTPTTTTPTTPTTTTPTTTTTETRPTPTTPTTTTTTTTPTTTITSPTSPTTITALTTSLKPTTYWCGGTMVTISNKEENDFISRVFGENDGTVSQIWIGNTESNGYLDWEYGQPSKPNSALDYCISMDLTAGPWRGKYKYLPCESTVVSSITSMNP</sequence>
<evidence type="ECO:0000313" key="16">
    <source>
        <dbReference type="EMBL" id="KAF1757848.1"/>
    </source>
</evidence>
<dbReference type="SMART" id="SM00034">
    <property type="entry name" value="CLECT"/>
    <property type="match status" value="4"/>
</dbReference>
<keyword evidence="9" id="KW-1133">Transmembrane helix</keyword>
<evidence type="ECO:0000256" key="4">
    <source>
        <dbReference type="ARBA" id="ARBA00022676"/>
    </source>
</evidence>
<feature type="region of interest" description="Disordered" evidence="14">
    <location>
        <begin position="818"/>
        <end position="1002"/>
    </location>
</feature>